<reference evidence="1 2" key="1">
    <citation type="submission" date="2019-12" db="EMBL/GenBank/DDBJ databases">
        <title>Phage therapy of healthcare-associated infections.</title>
        <authorList>
            <person name="Kiseleva I.A."/>
            <person name="Zulkarneev E.R."/>
            <person name="Kalendr R.S."/>
            <person name="Rubalskii E.O."/>
            <person name="Aleshkin A.V."/>
            <person name="Vakarina A.A."/>
            <person name="Stepanova T.F."/>
            <person name="Kataeva L.V."/>
        </authorList>
    </citation>
    <scope>NUCLEOTIDE SEQUENCE [LARGE SCALE GENOMIC DNA]</scope>
</reference>
<protein>
    <submittedName>
        <fullName evidence="1">Uncharacterized protein</fullName>
    </submittedName>
</protein>
<evidence type="ECO:0000313" key="2">
    <source>
        <dbReference type="Proteomes" id="UP000464220"/>
    </source>
</evidence>
<name>A0A6B9SPF2_9CAUD</name>
<evidence type="ECO:0000313" key="1">
    <source>
        <dbReference type="EMBL" id="QHJ72689.1"/>
    </source>
</evidence>
<sequence>MGNFRIEDVHFDEAEVGITKSACGEDVVYLDFDPDDDGGGQMLMHYSPDKARKLASALILAADEVEKQ</sequence>
<dbReference type="EMBL" id="MN840485">
    <property type="protein sequence ID" value="QHJ72689.1"/>
    <property type="molecule type" value="Genomic_DNA"/>
</dbReference>
<organism evidence="1 2">
    <name type="scientific">Escherichia phage 2725-N35</name>
    <dbReference type="NCBI Taxonomy" id="2692738"/>
    <lineage>
        <taxon>Viruses</taxon>
        <taxon>Duplodnaviria</taxon>
        <taxon>Heunggongvirae</taxon>
        <taxon>Uroviricota</taxon>
        <taxon>Caudoviricetes</taxon>
        <taxon>Drexlerviridae</taxon>
        <taxon>Braunvirinae</taxon>
        <taxon>Veterinaerplatzvirus</taxon>
        <taxon>Veterinaerplatzvirus vv2725N25</taxon>
    </lineage>
</organism>
<dbReference type="Proteomes" id="UP000464220">
    <property type="component" value="Segment"/>
</dbReference>
<keyword evidence="2" id="KW-1185">Reference proteome</keyword>
<accession>A0A6B9SPF2</accession>
<proteinExistence type="predicted"/>